<reference evidence="1" key="1">
    <citation type="submission" date="2018-01" db="EMBL/GenBank/DDBJ databases">
        <authorList>
            <person name="Yu X.-D."/>
        </authorList>
    </citation>
    <scope>NUCLEOTIDE SEQUENCE</scope>
    <source>
        <strain evidence="1">ZX-21</strain>
    </source>
</reference>
<evidence type="ECO:0000313" key="2">
    <source>
        <dbReference type="Proteomes" id="UP000237222"/>
    </source>
</evidence>
<evidence type="ECO:0000313" key="1">
    <source>
        <dbReference type="EMBL" id="POP53087.1"/>
    </source>
</evidence>
<organism evidence="1 2">
    <name type="scientific">Zhongshania marina</name>
    <dbReference type="NCBI Taxonomy" id="2304603"/>
    <lineage>
        <taxon>Bacteria</taxon>
        <taxon>Pseudomonadati</taxon>
        <taxon>Pseudomonadota</taxon>
        <taxon>Gammaproteobacteria</taxon>
        <taxon>Cellvibrionales</taxon>
        <taxon>Spongiibacteraceae</taxon>
        <taxon>Zhongshania</taxon>
    </lineage>
</organism>
<dbReference type="Proteomes" id="UP000237222">
    <property type="component" value="Unassembled WGS sequence"/>
</dbReference>
<comment type="caution">
    <text evidence="1">The sequence shown here is derived from an EMBL/GenBank/DDBJ whole genome shotgun (WGS) entry which is preliminary data.</text>
</comment>
<accession>A0A2S4HGI6</accession>
<sequence length="71" mass="8074">MAKSISKRAGEALSQQALDALNNFDLWPTLRVGTMGERRHSLLRHEQRIERVMDSIHLVRTQGVYTLRSAG</sequence>
<dbReference type="AlphaFoldDB" id="A0A2S4HGI6"/>
<gene>
    <name evidence="1" type="ORF">C0068_08325</name>
</gene>
<name>A0A2S4HGI6_9GAMM</name>
<proteinExistence type="predicted"/>
<protein>
    <submittedName>
        <fullName evidence="1">Uncharacterized protein</fullName>
    </submittedName>
</protein>
<dbReference type="RefSeq" id="WP_103684029.1">
    <property type="nucleotide sequence ID" value="NZ_PQGG01000019.1"/>
</dbReference>
<dbReference type="EMBL" id="PQGG01000019">
    <property type="protein sequence ID" value="POP53087.1"/>
    <property type="molecule type" value="Genomic_DNA"/>
</dbReference>